<dbReference type="InterPro" id="IPR008915">
    <property type="entry name" value="Peptidase_M50"/>
</dbReference>
<feature type="transmembrane region" description="Helical" evidence="7">
    <location>
        <begin position="226"/>
        <end position="246"/>
    </location>
</feature>
<feature type="transmembrane region" description="Helical" evidence="7">
    <location>
        <begin position="160"/>
        <end position="182"/>
    </location>
</feature>
<proteinExistence type="inferred from homology"/>
<dbReference type="Pfam" id="PF02163">
    <property type="entry name" value="Peptidase_M50"/>
    <property type="match status" value="1"/>
</dbReference>
<evidence type="ECO:0000256" key="3">
    <source>
        <dbReference type="ARBA" id="ARBA00007931"/>
    </source>
</evidence>
<feature type="transmembrane region" description="Helical" evidence="7">
    <location>
        <begin position="430"/>
        <end position="452"/>
    </location>
</feature>
<keyword evidence="6 7" id="KW-0472">Membrane</keyword>
<evidence type="ECO:0000256" key="1">
    <source>
        <dbReference type="ARBA" id="ARBA00001947"/>
    </source>
</evidence>
<dbReference type="SUPFAM" id="SSF111369">
    <property type="entry name" value="HlyD-like secretion proteins"/>
    <property type="match status" value="1"/>
</dbReference>
<keyword evidence="9" id="KW-0645">Protease</keyword>
<dbReference type="AlphaFoldDB" id="A0A1M6KN10"/>
<evidence type="ECO:0000313" key="10">
    <source>
        <dbReference type="Proteomes" id="UP000184040"/>
    </source>
</evidence>
<protein>
    <submittedName>
        <fullName evidence="9">Putative peptide zinc metalloprotease protein</fullName>
    </submittedName>
</protein>
<dbReference type="PANTHER" id="PTHR13325">
    <property type="entry name" value="PROTEASE M50 MEMBRANE-BOUND TRANSCRIPTION FACTOR SITE 2 PROTEASE"/>
    <property type="match status" value="1"/>
</dbReference>
<keyword evidence="9" id="KW-0482">Metalloprotease</keyword>
<dbReference type="Proteomes" id="UP000184040">
    <property type="component" value="Unassembled WGS sequence"/>
</dbReference>
<keyword evidence="4 7" id="KW-0812">Transmembrane</keyword>
<dbReference type="PANTHER" id="PTHR13325:SF3">
    <property type="entry name" value="MEMBRANE-BOUND TRANSCRIPTION FACTOR SITE-2 PROTEASE"/>
    <property type="match status" value="1"/>
</dbReference>
<dbReference type="STRING" id="313368.SAMN04488012_11272"/>
<dbReference type="Gene3D" id="2.40.50.100">
    <property type="match status" value="1"/>
</dbReference>
<keyword evidence="10" id="KW-1185">Reference proteome</keyword>
<feature type="transmembrane region" description="Helical" evidence="7">
    <location>
        <begin position="288"/>
        <end position="308"/>
    </location>
</feature>
<feature type="transmembrane region" description="Helical" evidence="7">
    <location>
        <begin position="363"/>
        <end position="386"/>
    </location>
</feature>
<feature type="transmembrane region" description="Helical" evidence="7">
    <location>
        <begin position="194"/>
        <end position="214"/>
    </location>
</feature>
<keyword evidence="9" id="KW-0378">Hydrolase</keyword>
<dbReference type="GO" id="GO:0004222">
    <property type="term" value="F:metalloendopeptidase activity"/>
    <property type="evidence" value="ECO:0007669"/>
    <property type="project" value="InterPro"/>
</dbReference>
<sequence length="718" mass="77641">MAGMTADRPFLSDQWYRVSQLAPRLSPHLRIERRRGPGGSHYLVFDPLTGRSHRLSVAAMRLVQGFDGQTPLDETWRALVDSMGEAAPTQDETVRLLSQLHGQDLVQADIAPDIAERAERRGKLDRKLLKQNLMGPLSTRIPLFDPTPMLALTQPLVRPLLGPVGLCLWLALLVYAGALALADSAAIAGAISDQVWTAGSIATVAGTYVLMKALHELGHGWVARRHGVAIPEFGIMLLVFMPVPYVDATETAKLDSRWARASVSAAGIIVETALAAVAFLLWREADPGPWRALLFNVMLVGGVSTVLVNGNPLLKFDGYFVMTDLLGLPNLAQRANRAWGDWVNRHVFGARDLPNRRISRGEALAFAVYAPAAFIYRVLLSLWIGLYVASHFFLLGLVLALWSLTLSLLRPVGKGLWHVYRSPLLRRTRARALGLTLGGAAAVALFLTLVPLPHASWTQGVVRPPEGAAIVASAEGRIEAVHAEAGATVAAGAPLMSLADPLEQARARALEARLDEAALILTQARLEGPGAARLAEIGRDDARAALDRERASEADRTLRAGVDGRFRPLRPPRDLVGRHVQRGTLLGHVLPGSANTVRLVALQAQAAAIERGVTRVEIRMPGRTETHAARFAGRVSTGGFDLPSPLLARSMGGPVPAVPEGQSLRPTERIFVYDARLPPDLDAPIGGRAQVKLVHPWRPLAPRWIDAARRALSGRIVL</sequence>
<evidence type="ECO:0000256" key="4">
    <source>
        <dbReference type="ARBA" id="ARBA00022692"/>
    </source>
</evidence>
<dbReference type="GO" id="GO:0005737">
    <property type="term" value="C:cytoplasm"/>
    <property type="evidence" value="ECO:0007669"/>
    <property type="project" value="TreeGrafter"/>
</dbReference>
<evidence type="ECO:0000259" key="8">
    <source>
        <dbReference type="Pfam" id="PF02163"/>
    </source>
</evidence>
<reference evidence="9 10" key="1">
    <citation type="submission" date="2016-11" db="EMBL/GenBank/DDBJ databases">
        <authorList>
            <person name="Jaros S."/>
            <person name="Januszkiewicz K."/>
            <person name="Wedrychowicz H."/>
        </authorList>
    </citation>
    <scope>NUCLEOTIDE SEQUENCE [LARGE SCALE GENOMIC DNA]</scope>
    <source>
        <strain evidence="9 10">DSM 26892</strain>
    </source>
</reference>
<evidence type="ECO:0000256" key="2">
    <source>
        <dbReference type="ARBA" id="ARBA00004127"/>
    </source>
</evidence>
<evidence type="ECO:0000256" key="7">
    <source>
        <dbReference type="SAM" id="Phobius"/>
    </source>
</evidence>
<dbReference type="GO" id="GO:0031293">
    <property type="term" value="P:membrane protein intracellular domain proteolysis"/>
    <property type="evidence" value="ECO:0007669"/>
    <property type="project" value="TreeGrafter"/>
</dbReference>
<comment type="cofactor">
    <cofactor evidence="1">
        <name>Zn(2+)</name>
        <dbReference type="ChEBI" id="CHEBI:29105"/>
    </cofactor>
</comment>
<accession>A0A1M6KN10</accession>
<evidence type="ECO:0000256" key="5">
    <source>
        <dbReference type="ARBA" id="ARBA00022989"/>
    </source>
</evidence>
<gene>
    <name evidence="9" type="ORF">SAMN04488012_11272</name>
</gene>
<evidence type="ECO:0000313" key="9">
    <source>
        <dbReference type="EMBL" id="SHJ60349.1"/>
    </source>
</evidence>
<dbReference type="EMBL" id="FQZA01000012">
    <property type="protein sequence ID" value="SHJ60349.1"/>
    <property type="molecule type" value="Genomic_DNA"/>
</dbReference>
<dbReference type="InterPro" id="IPR001193">
    <property type="entry name" value="MBTPS2"/>
</dbReference>
<feature type="domain" description="Peptidase M50" evidence="8">
    <location>
        <begin position="213"/>
        <end position="281"/>
    </location>
</feature>
<dbReference type="GO" id="GO:0012505">
    <property type="term" value="C:endomembrane system"/>
    <property type="evidence" value="ECO:0007669"/>
    <property type="project" value="UniProtKB-SubCell"/>
</dbReference>
<dbReference type="Gene3D" id="1.10.287.470">
    <property type="entry name" value="Helix hairpin bin"/>
    <property type="match status" value="1"/>
</dbReference>
<feature type="transmembrane region" description="Helical" evidence="7">
    <location>
        <begin position="258"/>
        <end position="282"/>
    </location>
</feature>
<feature type="transmembrane region" description="Helical" evidence="7">
    <location>
        <begin position="392"/>
        <end position="409"/>
    </location>
</feature>
<keyword evidence="5 7" id="KW-1133">Transmembrane helix</keyword>
<comment type="subcellular location">
    <subcellularLocation>
        <location evidence="2">Endomembrane system</location>
        <topology evidence="2">Multi-pass membrane protein</topology>
    </subcellularLocation>
</comment>
<organism evidence="9 10">
    <name type="scientific">Palleronia salina</name>
    <dbReference type="NCBI Taxonomy" id="313368"/>
    <lineage>
        <taxon>Bacteria</taxon>
        <taxon>Pseudomonadati</taxon>
        <taxon>Pseudomonadota</taxon>
        <taxon>Alphaproteobacteria</taxon>
        <taxon>Rhodobacterales</taxon>
        <taxon>Roseobacteraceae</taxon>
        <taxon>Palleronia</taxon>
    </lineage>
</organism>
<name>A0A1M6KN10_9RHOB</name>
<dbReference type="GO" id="GO:0016020">
    <property type="term" value="C:membrane"/>
    <property type="evidence" value="ECO:0007669"/>
    <property type="project" value="InterPro"/>
</dbReference>
<comment type="similarity">
    <text evidence="3">Belongs to the peptidase M50B family.</text>
</comment>
<evidence type="ECO:0000256" key="6">
    <source>
        <dbReference type="ARBA" id="ARBA00023136"/>
    </source>
</evidence>